<name>A0A9N9LD33_9HELO</name>
<dbReference type="AlphaFoldDB" id="A0A9N9LD33"/>
<dbReference type="GO" id="GO:0001228">
    <property type="term" value="F:DNA-binding transcription activator activity, RNA polymerase II-specific"/>
    <property type="evidence" value="ECO:0007669"/>
    <property type="project" value="TreeGrafter"/>
</dbReference>
<dbReference type="EMBL" id="CAJVRM010000004">
    <property type="protein sequence ID" value="CAG8970990.1"/>
    <property type="molecule type" value="Genomic_DNA"/>
</dbReference>
<organism evidence="2 3">
    <name type="scientific">Hymenoscyphus albidus</name>
    <dbReference type="NCBI Taxonomy" id="595503"/>
    <lineage>
        <taxon>Eukaryota</taxon>
        <taxon>Fungi</taxon>
        <taxon>Dikarya</taxon>
        <taxon>Ascomycota</taxon>
        <taxon>Pezizomycotina</taxon>
        <taxon>Leotiomycetes</taxon>
        <taxon>Helotiales</taxon>
        <taxon>Helotiaceae</taxon>
        <taxon>Hymenoscyphus</taxon>
    </lineage>
</organism>
<gene>
    <name evidence="2" type="ORF">HYALB_00007658</name>
</gene>
<feature type="compositionally biased region" description="Basic and acidic residues" evidence="1">
    <location>
        <begin position="374"/>
        <end position="386"/>
    </location>
</feature>
<dbReference type="InterPro" id="IPR021858">
    <property type="entry name" value="Fun_TF"/>
</dbReference>
<evidence type="ECO:0000313" key="2">
    <source>
        <dbReference type="EMBL" id="CAG8970990.1"/>
    </source>
</evidence>
<evidence type="ECO:0000256" key="1">
    <source>
        <dbReference type="SAM" id="MobiDB-lite"/>
    </source>
</evidence>
<feature type="region of interest" description="Disordered" evidence="1">
    <location>
        <begin position="369"/>
        <end position="397"/>
    </location>
</feature>
<dbReference type="InterPro" id="IPR053157">
    <property type="entry name" value="Sterol_Uptake_Regulator"/>
</dbReference>
<dbReference type="PANTHER" id="PTHR47784:SF5">
    <property type="entry name" value="STEROL UPTAKE CONTROL PROTEIN 2"/>
    <property type="match status" value="1"/>
</dbReference>
<proteinExistence type="predicted"/>
<dbReference type="Proteomes" id="UP000701801">
    <property type="component" value="Unassembled WGS sequence"/>
</dbReference>
<evidence type="ECO:0000313" key="3">
    <source>
        <dbReference type="Proteomes" id="UP000701801"/>
    </source>
</evidence>
<dbReference type="OrthoDB" id="416217at2759"/>
<protein>
    <submittedName>
        <fullName evidence="2">Uncharacterized protein</fullName>
    </submittedName>
</protein>
<feature type="compositionally biased region" description="Polar residues" evidence="1">
    <location>
        <begin position="387"/>
        <end position="397"/>
    </location>
</feature>
<reference evidence="2" key="1">
    <citation type="submission" date="2021-07" db="EMBL/GenBank/DDBJ databases">
        <authorList>
            <person name="Durling M."/>
        </authorList>
    </citation>
    <scope>NUCLEOTIDE SEQUENCE</scope>
</reference>
<dbReference type="Pfam" id="PF11951">
    <property type="entry name" value="Fungal_trans_2"/>
    <property type="match status" value="1"/>
</dbReference>
<keyword evidence="3" id="KW-1185">Reference proteome</keyword>
<accession>A0A9N9LD33</accession>
<comment type="caution">
    <text evidence="2">The sequence shown here is derived from an EMBL/GenBank/DDBJ whole genome shotgun (WGS) entry which is preliminary data.</text>
</comment>
<dbReference type="PANTHER" id="PTHR47784">
    <property type="entry name" value="STEROL UPTAKE CONTROL PROTEIN 2"/>
    <property type="match status" value="1"/>
</dbReference>
<sequence length="397" mass="45405">MSRPVSQPNPASPLLSDFSGTLSSALSTDQLVHSDSAWRQRLLYITNQRNAPPIPISMNTPPERLIEFRLFHHYVQMTQKGTINSLGQVASPKSSKNPWSDWILRLAIESPNLMDALLGFAAFHLRHLNASDKEITEAAHRYMMRAIVEHADQVRKGITAENAEVVFATSTFIAFHVASERLTPDEKDGSMMHWFQPWDGIRALLVACWEHIKVDEIRRLIQYEHALEIVPMTDAAWVKPTPIFDFLIEDLNPDSVDGETMHAYTTAVYYLNKIVTMPLARHVLKFSGMVSKRFLELVLKKEPRAMCIVGYHLILVKQVDSIVWLQHSAKRDFAILLEHLPEEWKPKMALAVEGFRGALIFDDTQIMKEDDDSSKEHSPFHQREEMGTNSRASWVER</sequence>